<feature type="transmembrane region" description="Helical" evidence="7">
    <location>
        <begin position="291"/>
        <end position="315"/>
    </location>
</feature>
<feature type="transmembrane region" description="Helical" evidence="7">
    <location>
        <begin position="127"/>
        <end position="148"/>
    </location>
</feature>
<feature type="transmembrane region" description="Helical" evidence="7">
    <location>
        <begin position="357"/>
        <end position="376"/>
    </location>
</feature>
<evidence type="ECO:0000256" key="4">
    <source>
        <dbReference type="ARBA" id="ARBA00022692"/>
    </source>
</evidence>
<protein>
    <submittedName>
        <fullName evidence="9">MFS transporter</fullName>
    </submittedName>
</protein>
<dbReference type="PROSITE" id="PS50850">
    <property type="entry name" value="MFS"/>
    <property type="match status" value="1"/>
</dbReference>
<dbReference type="Pfam" id="PF07690">
    <property type="entry name" value="MFS_1"/>
    <property type="match status" value="1"/>
</dbReference>
<keyword evidence="6 7" id="KW-0472">Membrane</keyword>
<feature type="transmembrane region" description="Helical" evidence="7">
    <location>
        <begin position="327"/>
        <end position="351"/>
    </location>
</feature>
<sequence length="380" mass="39872">MTKRKLWLGAAFLFVAGDGMAMQSRGALLSSFEATFGVSESLLGLVAPAGTLGFVLAIVIVGLAAGRLNVRITLLLGAVAMAVTMLAIVVAPLYTVFLLALLAQGAAAGVFRGLDRPVLSHIYPDRLGRIFVLYALAWSIGAVSGPLLVSAVLRFTEWQVTYVLLAVWFLPVIAILLTLDAPTGWDETELDRSALKGLLEKPAIRGALLGMALVGGIEGAIFTWLPYYAGTFLERDLANASLSVFLLAYVPGRYIYSRLVETGAYLSISLVTAGLAIPTIAIALSGAVGRWMLVAIFATGVLLSSLFPMLSAYGVEAAPSYSGPVSALTTAATYLGIATVPTVMGVVAELYSIQDAMWIPVGLTVVLVAVIGTTRVRSTV</sequence>
<dbReference type="InterPro" id="IPR011701">
    <property type="entry name" value="MFS"/>
</dbReference>
<dbReference type="PANTHER" id="PTHR23514:SF3">
    <property type="entry name" value="BYPASS OF STOP CODON PROTEIN 6"/>
    <property type="match status" value="1"/>
</dbReference>
<feature type="transmembrane region" description="Helical" evidence="7">
    <location>
        <begin position="237"/>
        <end position="256"/>
    </location>
</feature>
<evidence type="ECO:0000259" key="8">
    <source>
        <dbReference type="PROSITE" id="PS50850"/>
    </source>
</evidence>
<dbReference type="InterPro" id="IPR020846">
    <property type="entry name" value="MFS_dom"/>
</dbReference>
<reference evidence="9 10" key="1">
    <citation type="submission" date="2022-09" db="EMBL/GenBank/DDBJ databases">
        <title>Enrichment on poylsaccharides allowed isolation of novel metabolic and taxonomic groups of Haloarchaea.</title>
        <authorList>
            <person name="Sorokin D.Y."/>
            <person name="Elcheninov A.G."/>
            <person name="Khizhniak T.V."/>
            <person name="Kolganova T.V."/>
            <person name="Kublanov I.V."/>
        </authorList>
    </citation>
    <scope>NUCLEOTIDE SEQUENCE [LARGE SCALE GENOMIC DNA]</scope>
    <source>
        <strain evidence="9 10">AArc-m2/3/4</strain>
    </source>
</reference>
<keyword evidence="10" id="KW-1185">Reference proteome</keyword>
<feature type="transmembrane region" description="Helical" evidence="7">
    <location>
        <begin position="203"/>
        <end position="225"/>
    </location>
</feature>
<evidence type="ECO:0000256" key="6">
    <source>
        <dbReference type="ARBA" id="ARBA00023136"/>
    </source>
</evidence>
<organism evidence="9 10">
    <name type="scientific">Natronoglomus mannanivorans</name>
    <dbReference type="NCBI Taxonomy" id="2979990"/>
    <lineage>
        <taxon>Archaea</taxon>
        <taxon>Methanobacteriati</taxon>
        <taxon>Methanobacteriota</taxon>
        <taxon>Stenosarchaea group</taxon>
        <taxon>Halobacteria</taxon>
        <taxon>Halobacteriales</taxon>
        <taxon>Natrialbaceae</taxon>
        <taxon>Natronoglomus</taxon>
    </lineage>
</organism>
<evidence type="ECO:0000313" key="9">
    <source>
        <dbReference type="EMBL" id="MCU4973689.1"/>
    </source>
</evidence>
<comment type="similarity">
    <text evidence="2">Belongs to the major facilitator superfamily.</text>
</comment>
<name>A0ABT2QFK1_9EURY</name>
<dbReference type="RefSeq" id="WP_338008088.1">
    <property type="nucleotide sequence ID" value="NZ_JAOPKB010000007.1"/>
</dbReference>
<evidence type="ECO:0000313" key="10">
    <source>
        <dbReference type="Proteomes" id="UP001320972"/>
    </source>
</evidence>
<feature type="transmembrane region" description="Helical" evidence="7">
    <location>
        <begin position="72"/>
        <end position="90"/>
    </location>
</feature>
<dbReference type="InterPro" id="IPR051788">
    <property type="entry name" value="MFS_Transporter"/>
</dbReference>
<evidence type="ECO:0000256" key="7">
    <source>
        <dbReference type="SAM" id="Phobius"/>
    </source>
</evidence>
<comment type="caution">
    <text evidence="9">The sequence shown here is derived from an EMBL/GenBank/DDBJ whole genome shotgun (WGS) entry which is preliminary data.</text>
</comment>
<evidence type="ECO:0000256" key="3">
    <source>
        <dbReference type="ARBA" id="ARBA00022448"/>
    </source>
</evidence>
<keyword evidence="4 7" id="KW-0812">Transmembrane</keyword>
<evidence type="ECO:0000256" key="2">
    <source>
        <dbReference type="ARBA" id="ARBA00008335"/>
    </source>
</evidence>
<dbReference type="EMBL" id="JAOPKB010000007">
    <property type="protein sequence ID" value="MCU4973689.1"/>
    <property type="molecule type" value="Genomic_DNA"/>
</dbReference>
<dbReference type="Proteomes" id="UP001320972">
    <property type="component" value="Unassembled WGS sequence"/>
</dbReference>
<dbReference type="PANTHER" id="PTHR23514">
    <property type="entry name" value="BYPASS OF STOP CODON PROTEIN 6"/>
    <property type="match status" value="1"/>
</dbReference>
<feature type="transmembrane region" description="Helical" evidence="7">
    <location>
        <begin position="160"/>
        <end position="182"/>
    </location>
</feature>
<gene>
    <name evidence="9" type="ORF">OB955_13185</name>
</gene>
<feature type="transmembrane region" description="Helical" evidence="7">
    <location>
        <begin position="263"/>
        <end position="285"/>
    </location>
</feature>
<dbReference type="SUPFAM" id="SSF103473">
    <property type="entry name" value="MFS general substrate transporter"/>
    <property type="match status" value="1"/>
</dbReference>
<evidence type="ECO:0000256" key="5">
    <source>
        <dbReference type="ARBA" id="ARBA00022989"/>
    </source>
</evidence>
<dbReference type="Gene3D" id="1.20.1250.20">
    <property type="entry name" value="MFS general substrate transporter like domains"/>
    <property type="match status" value="1"/>
</dbReference>
<dbReference type="InterPro" id="IPR036259">
    <property type="entry name" value="MFS_trans_sf"/>
</dbReference>
<keyword evidence="5 7" id="KW-1133">Transmembrane helix</keyword>
<feature type="transmembrane region" description="Helical" evidence="7">
    <location>
        <begin position="42"/>
        <end position="65"/>
    </location>
</feature>
<keyword evidence="3" id="KW-0813">Transport</keyword>
<evidence type="ECO:0000256" key="1">
    <source>
        <dbReference type="ARBA" id="ARBA00004127"/>
    </source>
</evidence>
<proteinExistence type="inferred from homology"/>
<feature type="domain" description="Major facilitator superfamily (MFS) profile" evidence="8">
    <location>
        <begin position="5"/>
        <end position="380"/>
    </location>
</feature>
<comment type="subcellular location">
    <subcellularLocation>
        <location evidence="1">Endomembrane system</location>
        <topology evidence="1">Multi-pass membrane protein</topology>
    </subcellularLocation>
</comment>
<accession>A0ABT2QFK1</accession>